<dbReference type="EMBL" id="KZ995620">
    <property type="protein sequence ID" value="RKO90304.1"/>
    <property type="molecule type" value="Genomic_DNA"/>
</dbReference>
<keyword evidence="2" id="KW-1185">Reference proteome</keyword>
<name>A0A4P9WCR2_9FUNG</name>
<gene>
    <name evidence="1" type="ORF">BDK51DRAFT_27966</name>
</gene>
<organism evidence="1 2">
    <name type="scientific">Blyttiomyces helicus</name>
    <dbReference type="NCBI Taxonomy" id="388810"/>
    <lineage>
        <taxon>Eukaryota</taxon>
        <taxon>Fungi</taxon>
        <taxon>Fungi incertae sedis</taxon>
        <taxon>Chytridiomycota</taxon>
        <taxon>Chytridiomycota incertae sedis</taxon>
        <taxon>Chytridiomycetes</taxon>
        <taxon>Chytridiomycetes incertae sedis</taxon>
        <taxon>Blyttiomyces</taxon>
    </lineage>
</organism>
<proteinExistence type="predicted"/>
<reference evidence="2" key="1">
    <citation type="journal article" date="2018" name="Nat. Microbiol.">
        <title>Leveraging single-cell genomics to expand the fungal tree of life.</title>
        <authorList>
            <person name="Ahrendt S.R."/>
            <person name="Quandt C.A."/>
            <person name="Ciobanu D."/>
            <person name="Clum A."/>
            <person name="Salamov A."/>
            <person name="Andreopoulos B."/>
            <person name="Cheng J.F."/>
            <person name="Woyke T."/>
            <person name="Pelin A."/>
            <person name="Henrissat B."/>
            <person name="Reynolds N.K."/>
            <person name="Benny G.L."/>
            <person name="Smith M.E."/>
            <person name="James T.Y."/>
            <person name="Grigoriev I.V."/>
        </authorList>
    </citation>
    <scope>NUCLEOTIDE SEQUENCE [LARGE SCALE GENOMIC DNA]</scope>
</reference>
<accession>A0A4P9WCR2</accession>
<evidence type="ECO:0000313" key="2">
    <source>
        <dbReference type="Proteomes" id="UP000269721"/>
    </source>
</evidence>
<protein>
    <submittedName>
        <fullName evidence="1">Uncharacterized protein</fullName>
    </submittedName>
</protein>
<evidence type="ECO:0000313" key="1">
    <source>
        <dbReference type="EMBL" id="RKO90304.1"/>
    </source>
</evidence>
<dbReference type="AlphaFoldDB" id="A0A4P9WCR2"/>
<sequence>MATRPARDTPNGGGLAYSLLDQLHCRFLGFDFNAQISNPWYKAGLVPHPLTDKDGNQYGWEKGRSCIFDLNPGLDQSHPVTVAPAGTTVEGHPTCNGYISNPWYKNSLVWGRENGRDCIPFNDNYPEGNEPWNIEEFKNGFHICHFPVPHPSVPYPSVDKNGNDYGWEKGRSCIVYHSV</sequence>
<dbReference type="Proteomes" id="UP000269721">
    <property type="component" value="Unassembled WGS sequence"/>
</dbReference>